<dbReference type="SMART" id="SM00100">
    <property type="entry name" value="cNMP"/>
    <property type="match status" value="1"/>
</dbReference>
<feature type="transmembrane region" description="Helical" evidence="6">
    <location>
        <begin position="111"/>
        <end position="130"/>
    </location>
</feature>
<dbReference type="GO" id="GO:0005886">
    <property type="term" value="C:plasma membrane"/>
    <property type="evidence" value="ECO:0007669"/>
    <property type="project" value="UniProtKB-SubCell"/>
</dbReference>
<dbReference type="InterPro" id="IPR023408">
    <property type="entry name" value="MscS_beta-dom_sf"/>
</dbReference>
<feature type="transmembrane region" description="Helical" evidence="6">
    <location>
        <begin position="81"/>
        <end position="99"/>
    </location>
</feature>
<dbReference type="InterPro" id="IPR006685">
    <property type="entry name" value="MscS_channel_2nd"/>
</dbReference>
<sequence length="497" mass="53529">MDKVLQLALDPITQFAALVLVLVFARTLVRGRPTERFLVHIAFFVILTILLVGNDVAPWTAGVADEDLTHKTFIGIAKATWWAGGAMVLASSVRVYLIFERKPREGRLIQDLLVAFIYLGAALSIIAFVFDLPVRTLIATSGVFAIVLGLALQSTLNDVFSGIALNLGRPYTVGDWIEVEGGVRGQVVETNWRSTHLLNDTNDLVIVPNSTLAKATLTNLTGADSIHGSKVVIKALPTRTPAAIEETMRTVLLSANSILKFPPPSVSVTGLDGSAVEVELSFKVASLGQTGTAKSEIFDLVYRHAKAAGIQLSTAANVPIEAASSDPSKHPGTPWRLLTSIPLFSALTEDEMETVANSMTRCTFKKGVVIAPQNASMTSLMIVRSGVVSVELDDDNGGREELTRLAPGDLFGERGVLMGAPEPATMRALTFVVVYEISKDHLASVMHERPALVEELSQLLAKRVETEEHLRADGSAGVEAHPISLAAKIRHLFRLPH</sequence>
<evidence type="ECO:0000256" key="2">
    <source>
        <dbReference type="ARBA" id="ARBA00022475"/>
    </source>
</evidence>
<keyword evidence="5 6" id="KW-0472">Membrane</keyword>
<dbReference type="SUPFAM" id="SSF51206">
    <property type="entry name" value="cAMP-binding domain-like"/>
    <property type="match status" value="1"/>
</dbReference>
<organism evidence="8 9">
    <name type="scientific">Rhizobium mesoamericanum STM3625</name>
    <dbReference type="NCBI Taxonomy" id="1211777"/>
    <lineage>
        <taxon>Bacteria</taxon>
        <taxon>Pseudomonadati</taxon>
        <taxon>Pseudomonadota</taxon>
        <taxon>Alphaproteobacteria</taxon>
        <taxon>Hyphomicrobiales</taxon>
        <taxon>Rhizobiaceae</taxon>
        <taxon>Rhizobium/Agrobacterium group</taxon>
        <taxon>Rhizobium</taxon>
    </lineage>
</organism>
<dbReference type="InterPro" id="IPR000595">
    <property type="entry name" value="cNMP-bd_dom"/>
</dbReference>
<keyword evidence="9" id="KW-1185">Reference proteome</keyword>
<evidence type="ECO:0000313" key="8">
    <source>
        <dbReference type="EMBL" id="CCM77283.1"/>
    </source>
</evidence>
<dbReference type="GO" id="GO:0008381">
    <property type="term" value="F:mechanosensitive monoatomic ion channel activity"/>
    <property type="evidence" value="ECO:0007669"/>
    <property type="project" value="UniProtKB-ARBA"/>
</dbReference>
<dbReference type="SUPFAM" id="SSF50182">
    <property type="entry name" value="Sm-like ribonucleoproteins"/>
    <property type="match status" value="1"/>
</dbReference>
<dbReference type="CDD" id="cd00038">
    <property type="entry name" value="CAP_ED"/>
    <property type="match status" value="1"/>
</dbReference>
<evidence type="ECO:0000256" key="4">
    <source>
        <dbReference type="ARBA" id="ARBA00022989"/>
    </source>
</evidence>
<dbReference type="InterPro" id="IPR011066">
    <property type="entry name" value="MscS_channel_C_sf"/>
</dbReference>
<name>K0PTW1_9HYPH</name>
<feature type="domain" description="Cyclic nucleotide-binding" evidence="7">
    <location>
        <begin position="343"/>
        <end position="463"/>
    </location>
</feature>
<dbReference type="InterPro" id="IPR014710">
    <property type="entry name" value="RmlC-like_jellyroll"/>
</dbReference>
<dbReference type="eggNOG" id="COG0668">
    <property type="taxonomic scope" value="Bacteria"/>
</dbReference>
<evidence type="ECO:0000256" key="1">
    <source>
        <dbReference type="ARBA" id="ARBA00004651"/>
    </source>
</evidence>
<dbReference type="EMBL" id="CANI01000028">
    <property type="protein sequence ID" value="CCM77283.1"/>
    <property type="molecule type" value="Genomic_DNA"/>
</dbReference>
<dbReference type="Gene3D" id="1.10.287.1260">
    <property type="match status" value="1"/>
</dbReference>
<keyword evidence="3 6" id="KW-0812">Transmembrane</keyword>
<accession>K0PTW1</accession>
<dbReference type="AlphaFoldDB" id="K0PTW1"/>
<dbReference type="Proteomes" id="UP000009319">
    <property type="component" value="Unassembled WGS sequence"/>
</dbReference>
<dbReference type="Gene3D" id="2.30.30.60">
    <property type="match status" value="1"/>
</dbReference>
<keyword evidence="2" id="KW-1003">Cell membrane</keyword>
<reference evidence="8 9" key="1">
    <citation type="journal article" date="2013" name="Genome Announc.">
        <title>Draft Genome Sequence of Rhizobium mesoamericanum STM3625, a Nitrogen-Fixing Symbiont of Mimosa pudica Isolated in French Guiana (South America).</title>
        <authorList>
            <person name="Moulin L."/>
            <person name="Mornico D."/>
            <person name="Melkonian R."/>
            <person name="Klonowska A."/>
        </authorList>
    </citation>
    <scope>NUCLEOTIDE SEQUENCE [LARGE SCALE GENOMIC DNA]</scope>
    <source>
        <strain evidence="8 9">STM3625</strain>
    </source>
</reference>
<dbReference type="Gene3D" id="2.60.120.10">
    <property type="entry name" value="Jelly Rolls"/>
    <property type="match status" value="1"/>
</dbReference>
<dbReference type="Pfam" id="PF00924">
    <property type="entry name" value="MS_channel_2nd"/>
    <property type="match status" value="1"/>
</dbReference>
<dbReference type="PANTHER" id="PTHR30566:SF5">
    <property type="entry name" value="MECHANOSENSITIVE ION CHANNEL PROTEIN 1, MITOCHONDRIAL-RELATED"/>
    <property type="match status" value="1"/>
</dbReference>
<dbReference type="Pfam" id="PF00027">
    <property type="entry name" value="cNMP_binding"/>
    <property type="match status" value="1"/>
</dbReference>
<protein>
    <submittedName>
        <fullName evidence="8">Cyclic nucleotide-regulated small mechanosensitive ion channel</fullName>
    </submittedName>
</protein>
<dbReference type="STRING" id="1211777.BN77_4346"/>
<evidence type="ECO:0000256" key="5">
    <source>
        <dbReference type="ARBA" id="ARBA00023136"/>
    </source>
</evidence>
<dbReference type="InterPro" id="IPR018490">
    <property type="entry name" value="cNMP-bd_dom_sf"/>
</dbReference>
<keyword evidence="4 6" id="KW-1133">Transmembrane helix</keyword>
<evidence type="ECO:0000313" key="9">
    <source>
        <dbReference type="Proteomes" id="UP000009319"/>
    </source>
</evidence>
<evidence type="ECO:0000259" key="7">
    <source>
        <dbReference type="PROSITE" id="PS50042"/>
    </source>
</evidence>
<evidence type="ECO:0000256" key="3">
    <source>
        <dbReference type="ARBA" id="ARBA00022692"/>
    </source>
</evidence>
<dbReference type="InterPro" id="IPR010920">
    <property type="entry name" value="LSM_dom_sf"/>
</dbReference>
<feature type="transmembrane region" description="Helical" evidence="6">
    <location>
        <begin position="41"/>
        <end position="61"/>
    </location>
</feature>
<dbReference type="PROSITE" id="PS50042">
    <property type="entry name" value="CNMP_BINDING_3"/>
    <property type="match status" value="1"/>
</dbReference>
<dbReference type="PIRSF" id="PIRSF026673">
    <property type="entry name" value="UCP026673_ion_chan"/>
    <property type="match status" value="1"/>
</dbReference>
<dbReference type="HOGENOM" id="CLU_032479_1_0_5"/>
<dbReference type="RefSeq" id="WP_007535349.1">
    <property type="nucleotide sequence ID" value="NZ_HF536772.1"/>
</dbReference>
<comment type="caution">
    <text evidence="8">The sequence shown here is derived from an EMBL/GenBank/DDBJ whole genome shotgun (WGS) entry which is preliminary data.</text>
</comment>
<proteinExistence type="predicted"/>
<feature type="transmembrane region" description="Helical" evidence="6">
    <location>
        <begin position="12"/>
        <end position="29"/>
    </location>
</feature>
<comment type="subcellular location">
    <subcellularLocation>
        <location evidence="1">Cell membrane</location>
        <topology evidence="1">Multi-pass membrane protein</topology>
    </subcellularLocation>
</comment>
<dbReference type="InterPro" id="IPR016846">
    <property type="entry name" value="cNMP-bd_ion_channel"/>
</dbReference>
<gene>
    <name evidence="8" type="ORF">BN77_4346</name>
</gene>
<dbReference type="SUPFAM" id="SSF82689">
    <property type="entry name" value="Mechanosensitive channel protein MscS (YggB), C-terminal domain"/>
    <property type="match status" value="1"/>
</dbReference>
<evidence type="ECO:0000256" key="6">
    <source>
        <dbReference type="SAM" id="Phobius"/>
    </source>
</evidence>
<dbReference type="PANTHER" id="PTHR30566">
    <property type="entry name" value="YNAI-RELATED MECHANOSENSITIVE ION CHANNEL"/>
    <property type="match status" value="1"/>
</dbReference>
<dbReference type="eggNOG" id="COG0664">
    <property type="taxonomic scope" value="Bacteria"/>
</dbReference>